<evidence type="ECO:0000256" key="1">
    <source>
        <dbReference type="ARBA" id="ARBA00001974"/>
    </source>
</evidence>
<protein>
    <recommendedName>
        <fullName evidence="4">FAD/NAD(P)-binding domain-containing protein</fullName>
    </recommendedName>
</protein>
<feature type="domain" description="FAD/NAD(P)-binding" evidence="4">
    <location>
        <begin position="1"/>
        <end position="297"/>
    </location>
</feature>
<evidence type="ECO:0000313" key="5">
    <source>
        <dbReference type="EMBL" id="OGL86355.1"/>
    </source>
</evidence>
<evidence type="ECO:0000313" key="6">
    <source>
        <dbReference type="Proteomes" id="UP000176593"/>
    </source>
</evidence>
<dbReference type="AlphaFoldDB" id="A0A1F7V7H0"/>
<dbReference type="Proteomes" id="UP000176593">
    <property type="component" value="Unassembled WGS sequence"/>
</dbReference>
<dbReference type="PANTHER" id="PTHR43429">
    <property type="entry name" value="PYRIDINE NUCLEOTIDE-DISULFIDE OXIDOREDUCTASE DOMAIN-CONTAINING"/>
    <property type="match status" value="1"/>
</dbReference>
<evidence type="ECO:0000256" key="2">
    <source>
        <dbReference type="ARBA" id="ARBA00022630"/>
    </source>
</evidence>
<accession>A0A1F7V7H0</accession>
<dbReference type="Pfam" id="PF07992">
    <property type="entry name" value="Pyr_redox_2"/>
    <property type="match status" value="1"/>
</dbReference>
<dbReference type="PANTHER" id="PTHR43429:SF3">
    <property type="entry name" value="NITRITE REDUCTASE [NAD(P)H]"/>
    <property type="match status" value="1"/>
</dbReference>
<dbReference type="EMBL" id="MGEQ01000010">
    <property type="protein sequence ID" value="OGL86355.1"/>
    <property type="molecule type" value="Genomic_DNA"/>
</dbReference>
<proteinExistence type="predicted"/>
<evidence type="ECO:0000259" key="4">
    <source>
        <dbReference type="Pfam" id="PF07992"/>
    </source>
</evidence>
<keyword evidence="3" id="KW-0274">FAD</keyword>
<gene>
    <name evidence="5" type="ORF">A3I41_02235</name>
</gene>
<reference evidence="5 6" key="1">
    <citation type="journal article" date="2016" name="Nat. Commun.">
        <title>Thousands of microbial genomes shed light on interconnected biogeochemical processes in an aquifer system.</title>
        <authorList>
            <person name="Anantharaman K."/>
            <person name="Brown C.T."/>
            <person name="Hug L.A."/>
            <person name="Sharon I."/>
            <person name="Castelle C.J."/>
            <person name="Probst A.J."/>
            <person name="Thomas B.C."/>
            <person name="Singh A."/>
            <person name="Wilkins M.J."/>
            <person name="Karaoz U."/>
            <person name="Brodie E.L."/>
            <person name="Williams K.H."/>
            <person name="Hubbard S.S."/>
            <person name="Banfield J.F."/>
        </authorList>
    </citation>
    <scope>NUCLEOTIDE SEQUENCE [LARGE SCALE GENOMIC DNA]</scope>
</reference>
<sequence length="395" mass="43564">MKYVIIGGGIAGTTAAEELRKLDPESEITLISLEFHAVYSRVLLPHYVKAKVPRERVFLKKETWYAEQKIEWIVGESVTKIDPVNQHVALSDQTEVAYDKLLIATGGEVKLIEQDVPGVSYFRTLDDADHMLELLRALPLEARAGIYGGGFIACEYLNIFKHFNIATTIAFRGAHMWSRALSSEAGELITNHLITNGVEVIPNAAVVEIHGEKIIEAFSVGDKKISCHILGIGVGIEPDFSLMREATIDVQDGILCNQFLETNMPNIYTVGDVAEFLDERYGRHLLAGNWMNAQMQGRCVARNMFGERTVFNLVSSYATNALGLEIIFIGDTSRAHAAESRLIGSIEAGGISELFVRNNRLVGAILVGRNSDRAVLTKLIQEQTELTDTSVILSS</sequence>
<dbReference type="InterPro" id="IPR050260">
    <property type="entry name" value="FAD-bd_OxRdtase"/>
</dbReference>
<dbReference type="InterPro" id="IPR016156">
    <property type="entry name" value="FAD/NAD-linked_Rdtase_dimer_sf"/>
</dbReference>
<keyword evidence="2" id="KW-0285">Flavoprotein</keyword>
<comment type="cofactor">
    <cofactor evidence="1">
        <name>FAD</name>
        <dbReference type="ChEBI" id="CHEBI:57692"/>
    </cofactor>
</comment>
<evidence type="ECO:0000256" key="3">
    <source>
        <dbReference type="ARBA" id="ARBA00022827"/>
    </source>
</evidence>
<dbReference type="Gene3D" id="3.30.390.30">
    <property type="match status" value="1"/>
</dbReference>
<dbReference type="SUPFAM" id="SSF51905">
    <property type="entry name" value="FAD/NAD(P)-binding domain"/>
    <property type="match status" value="2"/>
</dbReference>
<dbReference type="InterPro" id="IPR036188">
    <property type="entry name" value="FAD/NAD-bd_sf"/>
</dbReference>
<organism evidence="5 6">
    <name type="scientific">Candidatus Uhrbacteria bacterium RIFCSPLOWO2_02_FULL_48_18</name>
    <dbReference type="NCBI Taxonomy" id="1802408"/>
    <lineage>
        <taxon>Bacteria</taxon>
        <taxon>Candidatus Uhriibacteriota</taxon>
    </lineage>
</organism>
<comment type="caution">
    <text evidence="5">The sequence shown here is derived from an EMBL/GenBank/DDBJ whole genome shotgun (WGS) entry which is preliminary data.</text>
</comment>
<dbReference type="InterPro" id="IPR023753">
    <property type="entry name" value="FAD/NAD-binding_dom"/>
</dbReference>
<dbReference type="PRINTS" id="PR00368">
    <property type="entry name" value="FADPNR"/>
</dbReference>
<name>A0A1F7V7H0_9BACT</name>
<dbReference type="Gene3D" id="3.50.50.60">
    <property type="entry name" value="FAD/NAD(P)-binding domain"/>
    <property type="match status" value="2"/>
</dbReference>
<dbReference type="GO" id="GO:0016491">
    <property type="term" value="F:oxidoreductase activity"/>
    <property type="evidence" value="ECO:0007669"/>
    <property type="project" value="InterPro"/>
</dbReference>
<dbReference type="PRINTS" id="PR00411">
    <property type="entry name" value="PNDRDTASEI"/>
</dbReference>